<dbReference type="Proteomes" id="UP000234498">
    <property type="component" value="Unassembled WGS sequence"/>
</dbReference>
<keyword evidence="1" id="KW-0812">Transmembrane</keyword>
<dbReference type="EMBL" id="FXZA01000017">
    <property type="protein sequence ID" value="SMX89656.1"/>
    <property type="molecule type" value="Genomic_DNA"/>
</dbReference>
<organism evidence="2 3">
    <name type="scientific">Brevibacterium linens</name>
    <dbReference type="NCBI Taxonomy" id="1703"/>
    <lineage>
        <taxon>Bacteria</taxon>
        <taxon>Bacillati</taxon>
        <taxon>Actinomycetota</taxon>
        <taxon>Actinomycetes</taxon>
        <taxon>Micrococcales</taxon>
        <taxon>Brevibacteriaceae</taxon>
        <taxon>Brevibacterium</taxon>
    </lineage>
</organism>
<accession>A0A2H1JQ86</accession>
<keyword evidence="1" id="KW-0472">Membrane</keyword>
<evidence type="ECO:0000256" key="1">
    <source>
        <dbReference type="SAM" id="Phobius"/>
    </source>
</evidence>
<dbReference type="OrthoDB" id="4802768at2"/>
<gene>
    <name evidence="2" type="ORF">BLIN101_02562</name>
</gene>
<protein>
    <recommendedName>
        <fullName evidence="4">TPM domain-containing protein</fullName>
    </recommendedName>
</protein>
<feature type="transmembrane region" description="Helical" evidence="1">
    <location>
        <begin position="244"/>
        <end position="269"/>
    </location>
</feature>
<reference evidence="2 3" key="1">
    <citation type="submission" date="2017-03" db="EMBL/GenBank/DDBJ databases">
        <authorList>
            <person name="Afonso C.L."/>
            <person name="Miller P.J."/>
            <person name="Scott M.A."/>
            <person name="Spackman E."/>
            <person name="Goraichik I."/>
            <person name="Dimitrov K.M."/>
            <person name="Suarez D.L."/>
            <person name="Swayne D.E."/>
        </authorList>
    </citation>
    <scope>NUCLEOTIDE SEQUENCE [LARGE SCALE GENOMIC DNA]</scope>
    <source>
        <strain evidence="2 3">Mu101</strain>
    </source>
</reference>
<dbReference type="AlphaFoldDB" id="A0A2H1JQ86"/>
<evidence type="ECO:0008006" key="4">
    <source>
        <dbReference type="Google" id="ProtNLM"/>
    </source>
</evidence>
<name>A0A2H1JQ86_BRELN</name>
<dbReference type="RefSeq" id="WP_101595979.1">
    <property type="nucleotide sequence ID" value="NZ_FXZA01000017.1"/>
</dbReference>
<proteinExistence type="predicted"/>
<evidence type="ECO:0000313" key="3">
    <source>
        <dbReference type="Proteomes" id="UP000234498"/>
    </source>
</evidence>
<feature type="transmembrane region" description="Helical" evidence="1">
    <location>
        <begin position="21"/>
        <end position="43"/>
    </location>
</feature>
<evidence type="ECO:0000313" key="2">
    <source>
        <dbReference type="EMBL" id="SMX89656.1"/>
    </source>
</evidence>
<keyword evidence="1" id="KW-1133">Transmembrane helix</keyword>
<sequence length="291" mass="31857">MSQPSAARKKVADGGPGPLRLGIAALLFLAVVVGATALSHSLFDDARDTRIAEADSGQPRVDSVYSDRIESQYDSDYDRSRYQEIAHAFEKDPVWVDDYLAFEMRDEDLDDIHEAIEKTRTPIYVAFLAATELDDTDGQAELLANRIIAEVPDDEATVLVIGDNREAVANKGISREIVDRPDTLDDDHLSQVGLTYVRALLSAPIEEENFGYGASFDRSGNAIVVNEKDDEADPRALRYSVGGAVGGAVIGLLIGGGLAVGGISGYRFWRRRQLTLQSEPQTQEQTQDQRK</sequence>